<dbReference type="Pfam" id="PF06386">
    <property type="entry name" value="GvpL_GvpF"/>
    <property type="match status" value="1"/>
</dbReference>
<reference evidence="4 5" key="1">
    <citation type="submission" date="2020-03" db="EMBL/GenBank/DDBJ databases">
        <title>WGS of actinomycetes isolated from Thailand.</title>
        <authorList>
            <person name="Thawai C."/>
        </authorList>
    </citation>
    <scope>NUCLEOTIDE SEQUENCE [LARGE SCALE GENOMIC DNA]</scope>
    <source>
        <strain evidence="4 5">PRB2-1</strain>
    </source>
</reference>
<comment type="subcellular location">
    <subcellularLocation>
        <location evidence="2">Gas vesicle</location>
    </subcellularLocation>
</comment>
<accession>A0ABX0ZPA5</accession>
<comment type="similarity">
    <text evidence="3">Belongs to the gas vesicle GvpF/GvpL family.</text>
</comment>
<evidence type="ECO:0000256" key="3">
    <source>
        <dbReference type="ARBA" id="ARBA00035643"/>
    </source>
</evidence>
<evidence type="ECO:0000313" key="5">
    <source>
        <dbReference type="Proteomes" id="UP000734511"/>
    </source>
</evidence>
<dbReference type="InterPro" id="IPR009430">
    <property type="entry name" value="GvpL/GvpF"/>
</dbReference>
<evidence type="ECO:0000256" key="2">
    <source>
        <dbReference type="ARBA" id="ARBA00035108"/>
    </source>
</evidence>
<gene>
    <name evidence="4" type="ORF">HCN08_20365</name>
</gene>
<dbReference type="Proteomes" id="UP000734511">
    <property type="component" value="Unassembled WGS sequence"/>
</dbReference>
<dbReference type="PANTHER" id="PTHR36852">
    <property type="entry name" value="PROTEIN GVPL 2"/>
    <property type="match status" value="1"/>
</dbReference>
<sequence>MSVYVYGVTRAGLAAPPGIRGIGDPPARVRTPAYGGLAAVVSAAPDKLRPRRRDLRAHQDVQLAFAGRGALLPTRFGAVAADEEAVLARLREGAGSYAAALDRVEGRFEMNLKAAPVEDGIAALVRTDPHVARLRQESRRRPGYDTSVRLGEAVMAGLRRRALAAAREVADVLTELADDVAPGAEVPGGVLNVSFLVAADRVADCRAVVDDLGPQLADRAELRLAGPLPCYSFCGLAAPAGV</sequence>
<proteinExistence type="inferred from homology"/>
<comment type="caution">
    <text evidence="4">The sequence shown here is derived from an EMBL/GenBank/DDBJ whole genome shotgun (WGS) entry which is preliminary data.</text>
</comment>
<evidence type="ECO:0000313" key="4">
    <source>
        <dbReference type="EMBL" id="NJP45739.1"/>
    </source>
</evidence>
<organism evidence="4 5">
    <name type="scientific">Actinacidiphila epipremni</name>
    <dbReference type="NCBI Taxonomy" id="2053013"/>
    <lineage>
        <taxon>Bacteria</taxon>
        <taxon>Bacillati</taxon>
        <taxon>Actinomycetota</taxon>
        <taxon>Actinomycetes</taxon>
        <taxon>Kitasatosporales</taxon>
        <taxon>Streptomycetaceae</taxon>
        <taxon>Actinacidiphila</taxon>
    </lineage>
</organism>
<name>A0ABX0ZPA5_9ACTN</name>
<dbReference type="PANTHER" id="PTHR36852:SF1">
    <property type="entry name" value="PROTEIN GVPL 2"/>
    <property type="match status" value="1"/>
</dbReference>
<dbReference type="EMBL" id="JAATEJ010000017">
    <property type="protein sequence ID" value="NJP45739.1"/>
    <property type="molecule type" value="Genomic_DNA"/>
</dbReference>
<evidence type="ECO:0000256" key="1">
    <source>
        <dbReference type="ARBA" id="ARBA00022987"/>
    </source>
</evidence>
<keyword evidence="5" id="KW-1185">Reference proteome</keyword>
<keyword evidence="1" id="KW-0304">Gas vesicle</keyword>
<dbReference type="RefSeq" id="WP_167984608.1">
    <property type="nucleotide sequence ID" value="NZ_JAATEJ010000017.1"/>
</dbReference>
<protein>
    <submittedName>
        <fullName evidence="4">GvpL/GvpF family gas vesicle protein</fullName>
    </submittedName>
</protein>